<evidence type="ECO:0000313" key="8">
    <source>
        <dbReference type="EMBL" id="UPK70627.1"/>
    </source>
</evidence>
<comment type="subcellular location">
    <subcellularLocation>
        <location evidence="1">Cell outer membrane</location>
    </subcellularLocation>
</comment>
<dbReference type="EMBL" id="CP095855">
    <property type="protein sequence ID" value="UPK70627.1"/>
    <property type="molecule type" value="Genomic_DNA"/>
</dbReference>
<evidence type="ECO:0000259" key="7">
    <source>
        <dbReference type="Pfam" id="PF14322"/>
    </source>
</evidence>
<dbReference type="PROSITE" id="PS51257">
    <property type="entry name" value="PROKAR_LIPOPROTEIN"/>
    <property type="match status" value="1"/>
</dbReference>
<dbReference type="SUPFAM" id="SSF48452">
    <property type="entry name" value="TPR-like"/>
    <property type="match status" value="1"/>
</dbReference>
<evidence type="ECO:0000256" key="4">
    <source>
        <dbReference type="ARBA" id="ARBA00023136"/>
    </source>
</evidence>
<proteinExistence type="inferred from homology"/>
<dbReference type="Pfam" id="PF07980">
    <property type="entry name" value="SusD_RagB"/>
    <property type="match status" value="1"/>
</dbReference>
<dbReference type="Proteomes" id="UP000830198">
    <property type="component" value="Chromosome"/>
</dbReference>
<dbReference type="InterPro" id="IPR033985">
    <property type="entry name" value="SusD-like_N"/>
</dbReference>
<accession>A0ABY4I3F0</accession>
<dbReference type="InterPro" id="IPR011990">
    <property type="entry name" value="TPR-like_helical_dom_sf"/>
</dbReference>
<evidence type="ECO:0000256" key="3">
    <source>
        <dbReference type="ARBA" id="ARBA00022729"/>
    </source>
</evidence>
<sequence>MRHYLHIALVLALLGTVSCRKDFLDVQDKTSILRQAYVKDLATTGEYLNGIYIELSSNFYSAATIIYPDLVADNIKPVAGGSLLASHYSWNQLTDNEQMLRFDVGAQNANGLWLSGYRIIRDCNFIIETIDQYRSQNPARADDFKGQAFALRALVHSVLVNTFAQPFSYTANASHLGVPYIVSSDYRQTISRASVAEVYSKMIEDLGSAIQLLPAVSENTLFVSRNAAMALLARIMLAKGDFSAAKNLAAGLATHVPAMKIEEGYPSRLFTLEEKEALFQLPPAAFGHDGATYTSLYAAYYFSSSSYFFMPTDDVVRLLTEDARDVRSAWVNQSNGSWSITKYPAGVVEGFPIPEIAYYQTVLRSSEMYLVAAEAYAQLSNEDSARFYLDAIRMRANSYALPVNATGASLLDSIYKERRKEFAFEGNRMFDLLRWQRKVFRSDESDPSVKELPFPSNRAICPIPLSDVTTAGLQQNPGY</sequence>
<evidence type="ECO:0000259" key="6">
    <source>
        <dbReference type="Pfam" id="PF07980"/>
    </source>
</evidence>
<evidence type="ECO:0000256" key="2">
    <source>
        <dbReference type="ARBA" id="ARBA00006275"/>
    </source>
</evidence>
<dbReference type="Gene3D" id="1.25.40.900">
    <property type="match status" value="1"/>
</dbReference>
<dbReference type="Pfam" id="PF14322">
    <property type="entry name" value="SusD-like_3"/>
    <property type="match status" value="1"/>
</dbReference>
<dbReference type="RefSeq" id="WP_247812808.1">
    <property type="nucleotide sequence ID" value="NZ_CP095855.1"/>
</dbReference>
<name>A0ABY4I3F0_CHIFI</name>
<keyword evidence="9" id="KW-1185">Reference proteome</keyword>
<reference evidence="8 9" key="1">
    <citation type="submission" date="2022-04" db="EMBL/GenBank/DDBJ databases">
        <title>The arsenic-methylating capacity of Chitinophaga filiformis YT5 during chitin decomposition.</title>
        <authorList>
            <person name="Chen G."/>
            <person name="Liang Y."/>
        </authorList>
    </citation>
    <scope>NUCLEOTIDE SEQUENCE [LARGE SCALE GENOMIC DNA]</scope>
    <source>
        <strain evidence="8 9">YT5</strain>
    </source>
</reference>
<keyword evidence="3" id="KW-0732">Signal</keyword>
<keyword evidence="4" id="KW-0472">Membrane</keyword>
<dbReference type="Gene3D" id="1.25.40.390">
    <property type="match status" value="1"/>
</dbReference>
<protein>
    <submittedName>
        <fullName evidence="8">RagB/SusD family nutrient uptake outer membrane protein</fullName>
    </submittedName>
</protein>
<evidence type="ECO:0000256" key="5">
    <source>
        <dbReference type="ARBA" id="ARBA00023237"/>
    </source>
</evidence>
<comment type="similarity">
    <text evidence="2">Belongs to the SusD family.</text>
</comment>
<organism evidence="8 9">
    <name type="scientific">Chitinophaga filiformis</name>
    <name type="common">Myxococcus filiformis</name>
    <name type="synonym">Flexibacter filiformis</name>
    <dbReference type="NCBI Taxonomy" id="104663"/>
    <lineage>
        <taxon>Bacteria</taxon>
        <taxon>Pseudomonadati</taxon>
        <taxon>Bacteroidota</taxon>
        <taxon>Chitinophagia</taxon>
        <taxon>Chitinophagales</taxon>
        <taxon>Chitinophagaceae</taxon>
        <taxon>Chitinophaga</taxon>
    </lineage>
</organism>
<evidence type="ECO:0000256" key="1">
    <source>
        <dbReference type="ARBA" id="ARBA00004442"/>
    </source>
</evidence>
<keyword evidence="5" id="KW-0998">Cell outer membrane</keyword>
<gene>
    <name evidence="8" type="ORF">MYF79_04860</name>
</gene>
<dbReference type="InterPro" id="IPR012944">
    <property type="entry name" value="SusD_RagB_dom"/>
</dbReference>
<evidence type="ECO:0000313" key="9">
    <source>
        <dbReference type="Proteomes" id="UP000830198"/>
    </source>
</evidence>
<feature type="domain" description="SusD-like N-terminal" evidence="7">
    <location>
        <begin position="84"/>
        <end position="237"/>
    </location>
</feature>
<feature type="domain" description="RagB/SusD" evidence="6">
    <location>
        <begin position="332"/>
        <end position="437"/>
    </location>
</feature>
<dbReference type="Gene3D" id="2.20.20.130">
    <property type="match status" value="1"/>
</dbReference>